<dbReference type="Pfam" id="PF07883">
    <property type="entry name" value="Cupin_2"/>
    <property type="match status" value="1"/>
</dbReference>
<organism evidence="4 5">
    <name type="scientific">Polyangium fumosum</name>
    <dbReference type="NCBI Taxonomy" id="889272"/>
    <lineage>
        <taxon>Bacteria</taxon>
        <taxon>Pseudomonadati</taxon>
        <taxon>Myxococcota</taxon>
        <taxon>Polyangia</taxon>
        <taxon>Polyangiales</taxon>
        <taxon>Polyangiaceae</taxon>
        <taxon>Polyangium</taxon>
    </lineage>
</organism>
<dbReference type="InterPro" id="IPR001387">
    <property type="entry name" value="Cro/C1-type_HTH"/>
</dbReference>
<dbReference type="PANTHER" id="PTHR46797">
    <property type="entry name" value="HTH-TYPE TRANSCRIPTIONAL REGULATOR"/>
    <property type="match status" value="1"/>
</dbReference>
<protein>
    <submittedName>
        <fullName evidence="4">XRE family transcriptional regulator</fullName>
    </submittedName>
</protein>
<feature type="region of interest" description="Disordered" evidence="2">
    <location>
        <begin position="1"/>
        <end position="35"/>
    </location>
</feature>
<dbReference type="RefSeq" id="WP_136929756.1">
    <property type="nucleotide sequence ID" value="NZ_SSMQ01000013.1"/>
</dbReference>
<dbReference type="Gene3D" id="2.60.120.10">
    <property type="entry name" value="Jelly Rolls"/>
    <property type="match status" value="1"/>
</dbReference>
<dbReference type="InterPro" id="IPR014710">
    <property type="entry name" value="RmlC-like_jellyroll"/>
</dbReference>
<dbReference type="SUPFAM" id="SSF47413">
    <property type="entry name" value="lambda repressor-like DNA-binding domains"/>
    <property type="match status" value="1"/>
</dbReference>
<dbReference type="Gene3D" id="1.10.260.40">
    <property type="entry name" value="lambda repressor-like DNA-binding domains"/>
    <property type="match status" value="1"/>
</dbReference>
<reference evidence="4 5" key="1">
    <citation type="submission" date="2019-04" db="EMBL/GenBank/DDBJ databases">
        <authorList>
            <person name="Li Y."/>
            <person name="Wang J."/>
        </authorList>
    </citation>
    <scope>NUCLEOTIDE SEQUENCE [LARGE SCALE GENOMIC DNA]</scope>
    <source>
        <strain evidence="4 5">DSM 14668</strain>
    </source>
</reference>
<sequence>MKATKGKARPAEDVIPEEAPAKPAEETPEESAVAVAPPGEAAADIAPVVSGNLKRLRTERGLSLEKLARASGVSRAMLGQIELGQSTPTISVLWKIARALDVPFSALINPESGPGAMVLPAARARVLRSIDGSFQSRALFPMDRPRSVEFYELRLAPHAEEHADPHPPGTVENLVVNAGRCEMTIGAEKRMLATGDAIVFEADVPHVYRNPDATDTIMYLVMTYAQRL</sequence>
<dbReference type="InterPro" id="IPR013096">
    <property type="entry name" value="Cupin_2"/>
</dbReference>
<proteinExistence type="predicted"/>
<name>A0A4U1JDR1_9BACT</name>
<dbReference type="GO" id="GO:0003677">
    <property type="term" value="F:DNA binding"/>
    <property type="evidence" value="ECO:0007669"/>
    <property type="project" value="UniProtKB-KW"/>
</dbReference>
<evidence type="ECO:0000313" key="4">
    <source>
        <dbReference type="EMBL" id="TKD08660.1"/>
    </source>
</evidence>
<dbReference type="EMBL" id="SSMQ01000013">
    <property type="protein sequence ID" value="TKD08660.1"/>
    <property type="molecule type" value="Genomic_DNA"/>
</dbReference>
<evidence type="ECO:0000256" key="1">
    <source>
        <dbReference type="ARBA" id="ARBA00023125"/>
    </source>
</evidence>
<dbReference type="OrthoDB" id="189170at2"/>
<dbReference type="CDD" id="cd02209">
    <property type="entry name" value="cupin_XRE_C"/>
    <property type="match status" value="1"/>
</dbReference>
<dbReference type="SMART" id="SM00530">
    <property type="entry name" value="HTH_XRE"/>
    <property type="match status" value="1"/>
</dbReference>
<dbReference type="CDD" id="cd00093">
    <property type="entry name" value="HTH_XRE"/>
    <property type="match status" value="1"/>
</dbReference>
<dbReference type="InterPro" id="IPR010982">
    <property type="entry name" value="Lambda_DNA-bd_dom_sf"/>
</dbReference>
<accession>A0A4U1JDR1</accession>
<dbReference type="GO" id="GO:0003700">
    <property type="term" value="F:DNA-binding transcription factor activity"/>
    <property type="evidence" value="ECO:0007669"/>
    <property type="project" value="TreeGrafter"/>
</dbReference>
<keyword evidence="1" id="KW-0238">DNA-binding</keyword>
<comment type="caution">
    <text evidence="4">The sequence shown here is derived from an EMBL/GenBank/DDBJ whole genome shotgun (WGS) entry which is preliminary data.</text>
</comment>
<dbReference type="Proteomes" id="UP000309215">
    <property type="component" value="Unassembled WGS sequence"/>
</dbReference>
<evidence type="ECO:0000256" key="2">
    <source>
        <dbReference type="SAM" id="MobiDB-lite"/>
    </source>
</evidence>
<gene>
    <name evidence="4" type="ORF">E8A74_15380</name>
</gene>
<keyword evidence="5" id="KW-1185">Reference proteome</keyword>
<feature type="domain" description="HTH cro/C1-type" evidence="3">
    <location>
        <begin position="53"/>
        <end position="107"/>
    </location>
</feature>
<dbReference type="AlphaFoldDB" id="A0A4U1JDR1"/>
<dbReference type="Pfam" id="PF01381">
    <property type="entry name" value="HTH_3"/>
    <property type="match status" value="1"/>
</dbReference>
<dbReference type="SUPFAM" id="SSF51182">
    <property type="entry name" value="RmlC-like cupins"/>
    <property type="match status" value="1"/>
</dbReference>
<dbReference type="InterPro" id="IPR050807">
    <property type="entry name" value="TransReg_Diox_bact_type"/>
</dbReference>
<evidence type="ECO:0000313" key="5">
    <source>
        <dbReference type="Proteomes" id="UP000309215"/>
    </source>
</evidence>
<dbReference type="PROSITE" id="PS50943">
    <property type="entry name" value="HTH_CROC1"/>
    <property type="match status" value="1"/>
</dbReference>
<dbReference type="PANTHER" id="PTHR46797:SF1">
    <property type="entry name" value="METHYLPHOSPHONATE SYNTHASE"/>
    <property type="match status" value="1"/>
</dbReference>
<dbReference type="GO" id="GO:0005829">
    <property type="term" value="C:cytosol"/>
    <property type="evidence" value="ECO:0007669"/>
    <property type="project" value="TreeGrafter"/>
</dbReference>
<dbReference type="InterPro" id="IPR011051">
    <property type="entry name" value="RmlC_Cupin_sf"/>
</dbReference>
<evidence type="ECO:0000259" key="3">
    <source>
        <dbReference type="PROSITE" id="PS50943"/>
    </source>
</evidence>